<gene>
    <name evidence="1" type="ORF">GGD53_003167</name>
</gene>
<dbReference type="EMBL" id="JACIFV010000010">
    <property type="protein sequence ID" value="MBB4193003.1"/>
    <property type="molecule type" value="Genomic_DNA"/>
</dbReference>
<evidence type="ECO:0008006" key="3">
    <source>
        <dbReference type="Google" id="ProtNLM"/>
    </source>
</evidence>
<name>A0A7W6MJ03_9HYPH</name>
<dbReference type="Pfam" id="PF06666">
    <property type="entry name" value="DUF1173"/>
    <property type="match status" value="1"/>
</dbReference>
<dbReference type="AlphaFoldDB" id="A0A7W6MJ03"/>
<proteinExistence type="predicted"/>
<dbReference type="Proteomes" id="UP000524492">
    <property type="component" value="Unassembled WGS sequence"/>
</dbReference>
<accession>A0A7W6MJ03</accession>
<reference evidence="1 2" key="1">
    <citation type="submission" date="2020-08" db="EMBL/GenBank/DDBJ databases">
        <title>Genomic Encyclopedia of Type Strains, Phase IV (KMG-V): Genome sequencing to study the core and pangenomes of soil and plant-associated prokaryotes.</title>
        <authorList>
            <person name="Whitman W."/>
        </authorList>
    </citation>
    <scope>NUCLEOTIDE SEQUENCE [LARGE SCALE GENOMIC DNA]</scope>
    <source>
        <strain evidence="1 2">SEMIA 4074</strain>
    </source>
</reference>
<dbReference type="RefSeq" id="WP_184457419.1">
    <property type="nucleotide sequence ID" value="NZ_JACIFV010000010.1"/>
</dbReference>
<organism evidence="1 2">
    <name type="scientific">Rhizobium aethiopicum</name>
    <dbReference type="NCBI Taxonomy" id="1138170"/>
    <lineage>
        <taxon>Bacteria</taxon>
        <taxon>Pseudomonadati</taxon>
        <taxon>Pseudomonadota</taxon>
        <taxon>Alphaproteobacteria</taxon>
        <taxon>Hyphomicrobiales</taxon>
        <taxon>Rhizobiaceae</taxon>
        <taxon>Rhizobium/Agrobacterium group</taxon>
        <taxon>Rhizobium</taxon>
    </lineage>
</organism>
<evidence type="ECO:0000313" key="2">
    <source>
        <dbReference type="Proteomes" id="UP000524492"/>
    </source>
</evidence>
<protein>
    <recommendedName>
        <fullName evidence="3">DUF1173 domain-containing protein</fullName>
    </recommendedName>
</protein>
<dbReference type="InterPro" id="IPR009553">
    <property type="entry name" value="DUF1173"/>
</dbReference>
<evidence type="ECO:0000313" key="1">
    <source>
        <dbReference type="EMBL" id="MBB4193003.1"/>
    </source>
</evidence>
<keyword evidence="2" id="KW-1185">Reference proteome</keyword>
<comment type="caution">
    <text evidence="1">The sequence shown here is derived from an EMBL/GenBank/DDBJ whole genome shotgun (WGS) entry which is preliminary data.</text>
</comment>
<sequence length="396" mass="44726">MRQFLIGDQAFDDSSPEFLPQLERAYEHKLRPLCLCREPPVPMYIARMDDQFLIKRMPLSGRQHDPGCPSYEPPYELSGLGPLIGHAIQVDAATGATMLKLDFSLSKRANRLTSTVPSDPSERVLSDPKKLSLRAMLHYLWDTGELTEWTSLWAGKRGWGRVRSSLQNAARQMIVRGGPLSDILFIPEVYHQDDKEGISARRAATLAGAKANGPGPRKLMLIIAEVKEFSPARDSQKILVRHLPFPLMIDEGAWKRLNGRYDTELELWRSNEEFHLIVIATFGISSAGIASVEEVAMMVVNENWIPFENIYEQRLLERLSGLKRRSKKGLRFDLSRGQPIASVTLPDARPAPVAFFIIPTNVDEDYEVALSEMIAARPEMAPWIWRVAEGEMPRLP</sequence>